<keyword evidence="2" id="KW-1133">Transmembrane helix</keyword>
<evidence type="ECO:0000256" key="2">
    <source>
        <dbReference type="SAM" id="Phobius"/>
    </source>
</evidence>
<feature type="region of interest" description="Disordered" evidence="1">
    <location>
        <begin position="72"/>
        <end position="121"/>
    </location>
</feature>
<keyword evidence="2" id="KW-0812">Transmembrane</keyword>
<reference evidence="3 4" key="1">
    <citation type="submission" date="2024-03" db="EMBL/GenBank/DDBJ databases">
        <title>Actinomycetospora sp. OC33-EN07, a novel actinomycete isolated from wild orchid (Aerides multiflora).</title>
        <authorList>
            <person name="Suriyachadkun C."/>
        </authorList>
    </citation>
    <scope>NUCLEOTIDE SEQUENCE [LARGE SCALE GENOMIC DNA]</scope>
    <source>
        <strain evidence="3 4">OC33-EN07</strain>
    </source>
</reference>
<accession>A0ABU8M548</accession>
<protein>
    <submittedName>
        <fullName evidence="3">Uncharacterized protein</fullName>
    </submittedName>
</protein>
<evidence type="ECO:0000313" key="4">
    <source>
        <dbReference type="Proteomes" id="UP001369736"/>
    </source>
</evidence>
<keyword evidence="2" id="KW-0472">Membrane</keyword>
<feature type="transmembrane region" description="Helical" evidence="2">
    <location>
        <begin position="48"/>
        <end position="69"/>
    </location>
</feature>
<keyword evidence="4" id="KW-1185">Reference proteome</keyword>
<name>A0ABU8M548_9PSEU</name>
<sequence>MARARLLCMVFSTRRLLLAALLVVAAVIWVRINKPVEGEVLLELTRRHGVTTADLLSVVMLAMAAVIAWPSRRRPVPSPQPRPSRPEPGREQVASSPPPTLQQRGPMPPAPGPAPSPPPRR</sequence>
<dbReference type="Proteomes" id="UP001369736">
    <property type="component" value="Unassembled WGS sequence"/>
</dbReference>
<dbReference type="RefSeq" id="WP_337703833.1">
    <property type="nucleotide sequence ID" value="NZ_JBBEGM010000005.1"/>
</dbReference>
<gene>
    <name evidence="3" type="ORF">WCD58_14905</name>
</gene>
<evidence type="ECO:0000313" key="3">
    <source>
        <dbReference type="EMBL" id="MEJ2862459.1"/>
    </source>
</evidence>
<proteinExistence type="predicted"/>
<comment type="caution">
    <text evidence="3">The sequence shown here is derived from an EMBL/GenBank/DDBJ whole genome shotgun (WGS) entry which is preliminary data.</text>
</comment>
<organism evidence="3 4">
    <name type="scientific">Actinomycetospora flava</name>
    <dbReference type="NCBI Taxonomy" id="3129232"/>
    <lineage>
        <taxon>Bacteria</taxon>
        <taxon>Bacillati</taxon>
        <taxon>Actinomycetota</taxon>
        <taxon>Actinomycetes</taxon>
        <taxon>Pseudonocardiales</taxon>
        <taxon>Pseudonocardiaceae</taxon>
        <taxon>Actinomycetospora</taxon>
    </lineage>
</organism>
<evidence type="ECO:0000256" key="1">
    <source>
        <dbReference type="SAM" id="MobiDB-lite"/>
    </source>
</evidence>
<dbReference type="EMBL" id="JBBEGM010000005">
    <property type="protein sequence ID" value="MEJ2862459.1"/>
    <property type="molecule type" value="Genomic_DNA"/>
</dbReference>
<feature type="compositionally biased region" description="Pro residues" evidence="1">
    <location>
        <begin position="96"/>
        <end position="121"/>
    </location>
</feature>